<keyword evidence="9" id="KW-1185">Reference proteome</keyword>
<keyword evidence="5" id="KW-0732">Signal</keyword>
<organism evidence="8 9">
    <name type="scientific">Phytophthora megakarya</name>
    <dbReference type="NCBI Taxonomy" id="4795"/>
    <lineage>
        <taxon>Eukaryota</taxon>
        <taxon>Sar</taxon>
        <taxon>Stramenopiles</taxon>
        <taxon>Oomycota</taxon>
        <taxon>Peronosporomycetes</taxon>
        <taxon>Peronosporales</taxon>
        <taxon>Peronosporaceae</taxon>
        <taxon>Phytophthora</taxon>
    </lineage>
</organism>
<dbReference type="AlphaFoldDB" id="A0A225W1L1"/>
<comment type="subcellular location">
    <subcellularLocation>
        <location evidence="1">Host cell</location>
    </subcellularLocation>
    <subcellularLocation>
        <location evidence="2">Secreted</location>
    </subcellularLocation>
</comment>
<evidence type="ECO:0000256" key="1">
    <source>
        <dbReference type="ARBA" id="ARBA00004340"/>
    </source>
</evidence>
<name>A0A225W1L1_9STRA</name>
<dbReference type="Pfam" id="PF22748">
    <property type="entry name" value="PexRD54_WY"/>
    <property type="match status" value="1"/>
</dbReference>
<sequence length="270" mass="30881">MEPQSMFRTLIRHYGDIQLSSMLEAATKVESTRDVATKLQGEQMKLWERRGVTSKQLFKTLKLNIFDDGVTNLLASPSMNTWIKYADKVDPGPRTTLFDKLRNAYSDDTMLSKLLTTGMKDPNTEKLANELQAKQVNRWLDDLQPPENVFKFFSLDKGADGLLANPQLRTWVTYSDRYKANNEFTTKLSLTEVLTKHYKDKDLVIMIRSAKSKREFEYGQSIQDALLDKWAKARKPVGEVLEALGVTRTQAQSNGVMEAYNKKFLALNPK</sequence>
<evidence type="ECO:0000256" key="3">
    <source>
        <dbReference type="ARBA" id="ARBA00010400"/>
    </source>
</evidence>
<feature type="domain" description="RxLR effector PexRD54 WY" evidence="7">
    <location>
        <begin position="135"/>
        <end position="174"/>
    </location>
</feature>
<comment type="caution">
    <text evidence="8">The sequence shown here is derived from an EMBL/GenBank/DDBJ whole genome shotgun (WGS) entry which is preliminary data.</text>
</comment>
<evidence type="ECO:0000256" key="6">
    <source>
        <dbReference type="ARBA" id="ARBA00023026"/>
    </source>
</evidence>
<evidence type="ECO:0000313" key="8">
    <source>
        <dbReference type="EMBL" id="OWZ10730.1"/>
    </source>
</evidence>
<reference evidence="9" key="1">
    <citation type="submission" date="2017-03" db="EMBL/GenBank/DDBJ databases">
        <title>Phytopthora megakarya and P. palmivora, two closely related causual agents of cacao black pod achieved similar genome size and gene model numbers by different mechanisms.</title>
        <authorList>
            <person name="Ali S."/>
            <person name="Shao J."/>
            <person name="Larry D.J."/>
            <person name="Kronmiller B."/>
            <person name="Shen D."/>
            <person name="Strem M.D."/>
            <person name="Melnick R.L."/>
            <person name="Guiltinan M.J."/>
            <person name="Tyler B.M."/>
            <person name="Meinhardt L.W."/>
            <person name="Bailey B.A."/>
        </authorList>
    </citation>
    <scope>NUCLEOTIDE SEQUENCE [LARGE SCALE GENOMIC DNA]</scope>
    <source>
        <strain evidence="9">zdho120</strain>
    </source>
</reference>
<gene>
    <name evidence="8" type="ORF">PHMEG_00016370</name>
</gene>
<evidence type="ECO:0000256" key="5">
    <source>
        <dbReference type="ARBA" id="ARBA00022729"/>
    </source>
</evidence>
<dbReference type="InterPro" id="IPR054463">
    <property type="entry name" value="PexRD54_WY"/>
</dbReference>
<dbReference type="GO" id="GO:0005576">
    <property type="term" value="C:extracellular region"/>
    <property type="evidence" value="ECO:0007669"/>
    <property type="project" value="UniProtKB-SubCell"/>
</dbReference>
<keyword evidence="4" id="KW-0964">Secreted</keyword>
<keyword evidence="6" id="KW-0843">Virulence</keyword>
<evidence type="ECO:0000259" key="7">
    <source>
        <dbReference type="Pfam" id="PF22748"/>
    </source>
</evidence>
<proteinExistence type="inferred from homology"/>
<protein>
    <submittedName>
        <fullName evidence="8">Avirulence (Avh) protein</fullName>
    </submittedName>
</protein>
<dbReference type="EMBL" id="NBNE01002354">
    <property type="protein sequence ID" value="OWZ10730.1"/>
    <property type="molecule type" value="Genomic_DNA"/>
</dbReference>
<comment type="similarity">
    <text evidence="3">Belongs to the RxLR effector family.</text>
</comment>
<evidence type="ECO:0000313" key="9">
    <source>
        <dbReference type="Proteomes" id="UP000198211"/>
    </source>
</evidence>
<dbReference type="OrthoDB" id="118898at2759"/>
<accession>A0A225W1L1</accession>
<evidence type="ECO:0000256" key="4">
    <source>
        <dbReference type="ARBA" id="ARBA00022525"/>
    </source>
</evidence>
<evidence type="ECO:0000256" key="2">
    <source>
        <dbReference type="ARBA" id="ARBA00004613"/>
    </source>
</evidence>
<dbReference type="Proteomes" id="UP000198211">
    <property type="component" value="Unassembled WGS sequence"/>
</dbReference>
<dbReference type="GO" id="GO:0043657">
    <property type="term" value="C:host cell"/>
    <property type="evidence" value="ECO:0007669"/>
    <property type="project" value="UniProtKB-SubCell"/>
</dbReference>